<organism evidence="6 7">
    <name type="scientific">Oceanibaculum pacificum</name>
    <dbReference type="NCBI Taxonomy" id="580166"/>
    <lineage>
        <taxon>Bacteria</taxon>
        <taxon>Pseudomonadati</taxon>
        <taxon>Pseudomonadota</taxon>
        <taxon>Alphaproteobacteria</taxon>
        <taxon>Rhodospirillales</taxon>
        <taxon>Oceanibaculaceae</taxon>
        <taxon>Oceanibaculum</taxon>
    </lineage>
</organism>
<dbReference type="CDD" id="cd05466">
    <property type="entry name" value="PBP2_LTTR_substrate"/>
    <property type="match status" value="1"/>
</dbReference>
<proteinExistence type="inferred from homology"/>
<dbReference type="STRING" id="580166.AUP43_02960"/>
<accession>A0A154VS65</accession>
<keyword evidence="4" id="KW-0804">Transcription</keyword>
<keyword evidence="3" id="KW-0238">DNA-binding</keyword>
<dbReference type="InterPro" id="IPR036390">
    <property type="entry name" value="WH_DNA-bd_sf"/>
</dbReference>
<name>A0A154VS65_9PROT</name>
<evidence type="ECO:0000313" key="7">
    <source>
        <dbReference type="Proteomes" id="UP000076400"/>
    </source>
</evidence>
<dbReference type="Pfam" id="PF03466">
    <property type="entry name" value="LysR_substrate"/>
    <property type="match status" value="1"/>
</dbReference>
<comment type="caution">
    <text evidence="6">The sequence shown here is derived from an EMBL/GenBank/DDBJ whole genome shotgun (WGS) entry which is preliminary data.</text>
</comment>
<evidence type="ECO:0000256" key="4">
    <source>
        <dbReference type="ARBA" id="ARBA00023163"/>
    </source>
</evidence>
<dbReference type="PANTHER" id="PTHR30126">
    <property type="entry name" value="HTH-TYPE TRANSCRIPTIONAL REGULATOR"/>
    <property type="match status" value="1"/>
</dbReference>
<evidence type="ECO:0000256" key="3">
    <source>
        <dbReference type="ARBA" id="ARBA00023125"/>
    </source>
</evidence>
<dbReference type="Gene3D" id="1.10.10.10">
    <property type="entry name" value="Winged helix-like DNA-binding domain superfamily/Winged helix DNA-binding domain"/>
    <property type="match status" value="1"/>
</dbReference>
<evidence type="ECO:0000256" key="2">
    <source>
        <dbReference type="ARBA" id="ARBA00023015"/>
    </source>
</evidence>
<dbReference type="SUPFAM" id="SSF53850">
    <property type="entry name" value="Periplasmic binding protein-like II"/>
    <property type="match status" value="1"/>
</dbReference>
<dbReference type="InterPro" id="IPR036388">
    <property type="entry name" value="WH-like_DNA-bd_sf"/>
</dbReference>
<evidence type="ECO:0000313" key="6">
    <source>
        <dbReference type="EMBL" id="KZD04079.1"/>
    </source>
</evidence>
<dbReference type="EMBL" id="LPXN01000138">
    <property type="protein sequence ID" value="KZD04079.1"/>
    <property type="molecule type" value="Genomic_DNA"/>
</dbReference>
<dbReference type="RefSeq" id="WP_067558583.1">
    <property type="nucleotide sequence ID" value="NZ_LPXN01000138.1"/>
</dbReference>
<feature type="domain" description="HTH lysR-type" evidence="5">
    <location>
        <begin position="6"/>
        <end position="63"/>
    </location>
</feature>
<dbReference type="OrthoDB" id="7506954at2"/>
<evidence type="ECO:0000259" key="5">
    <source>
        <dbReference type="PROSITE" id="PS50931"/>
    </source>
</evidence>
<dbReference type="Proteomes" id="UP000076400">
    <property type="component" value="Unassembled WGS sequence"/>
</dbReference>
<reference evidence="6 7" key="1">
    <citation type="submission" date="2015-12" db="EMBL/GenBank/DDBJ databases">
        <title>Genome sequence of Oceanibaculum pacificum MCCC 1A02656.</title>
        <authorList>
            <person name="Lu L."/>
            <person name="Lai Q."/>
            <person name="Shao Z."/>
            <person name="Qian P."/>
        </authorList>
    </citation>
    <scope>NUCLEOTIDE SEQUENCE [LARGE SCALE GENOMIC DNA]</scope>
    <source>
        <strain evidence="6 7">MCCC 1A02656</strain>
    </source>
</reference>
<dbReference type="InterPro" id="IPR000847">
    <property type="entry name" value="LysR_HTH_N"/>
</dbReference>
<comment type="similarity">
    <text evidence="1">Belongs to the LysR transcriptional regulatory family.</text>
</comment>
<dbReference type="FunFam" id="1.10.10.10:FF:000001">
    <property type="entry name" value="LysR family transcriptional regulator"/>
    <property type="match status" value="1"/>
</dbReference>
<dbReference type="Pfam" id="PF00126">
    <property type="entry name" value="HTH_1"/>
    <property type="match status" value="1"/>
</dbReference>
<keyword evidence="2" id="KW-0805">Transcription regulation</keyword>
<dbReference type="GO" id="GO:0003700">
    <property type="term" value="F:DNA-binding transcription factor activity"/>
    <property type="evidence" value="ECO:0007669"/>
    <property type="project" value="InterPro"/>
</dbReference>
<dbReference type="SUPFAM" id="SSF46785">
    <property type="entry name" value="Winged helix' DNA-binding domain"/>
    <property type="match status" value="1"/>
</dbReference>
<dbReference type="GO" id="GO:0000976">
    <property type="term" value="F:transcription cis-regulatory region binding"/>
    <property type="evidence" value="ECO:0007669"/>
    <property type="project" value="TreeGrafter"/>
</dbReference>
<gene>
    <name evidence="6" type="ORF">AUP43_02960</name>
</gene>
<dbReference type="PROSITE" id="PS50931">
    <property type="entry name" value="HTH_LYSR"/>
    <property type="match status" value="1"/>
</dbReference>
<dbReference type="PANTHER" id="PTHR30126:SF98">
    <property type="entry name" value="HTH-TYPE TRANSCRIPTIONAL ACTIVATOR BAUR"/>
    <property type="match status" value="1"/>
</dbReference>
<sequence>MRLANTDIRALHVFQAIVEHGGFAGAEISLGLTQSALSLHLKKLEERLGFTLCQRGRRGFQLTDRGAIVYRQARLILAELDSFEESLSELRRRVTGKLRIGLVDNTVSNYDFPISEAISGFLKKMPEAEIEVVVDIPEHLETEVANNNLHLALGPIIYHREGLQYRQFYVEKHSLYCGRRHPLFLDSDDEPKLSVLRQHPMVVRSYGGDEELGIIKNALVGSRVSSMEAAAHLILSGSFIGFLPDHYARRWLQVGEMRNLSGSDLALHTAFFIITRSSRQKQPLRDKFMQELVAILNRRLHEG</sequence>
<dbReference type="Gene3D" id="3.40.190.10">
    <property type="entry name" value="Periplasmic binding protein-like II"/>
    <property type="match status" value="2"/>
</dbReference>
<dbReference type="InterPro" id="IPR005119">
    <property type="entry name" value="LysR_subst-bd"/>
</dbReference>
<evidence type="ECO:0000256" key="1">
    <source>
        <dbReference type="ARBA" id="ARBA00009437"/>
    </source>
</evidence>
<protein>
    <recommendedName>
        <fullName evidence="5">HTH lysR-type domain-containing protein</fullName>
    </recommendedName>
</protein>
<keyword evidence="7" id="KW-1185">Reference proteome</keyword>
<dbReference type="AlphaFoldDB" id="A0A154VS65"/>